<gene>
    <name evidence="2" type="ORF">A3B93_00630</name>
</gene>
<evidence type="ECO:0000313" key="2">
    <source>
        <dbReference type="EMBL" id="OGI82149.1"/>
    </source>
</evidence>
<name>A0A1F6WJS8_9BACT</name>
<dbReference type="Proteomes" id="UP000179880">
    <property type="component" value="Unassembled WGS sequence"/>
</dbReference>
<feature type="transmembrane region" description="Helical" evidence="1">
    <location>
        <begin position="115"/>
        <end position="133"/>
    </location>
</feature>
<keyword evidence="1" id="KW-0472">Membrane</keyword>
<protein>
    <submittedName>
        <fullName evidence="2">Uncharacterized protein</fullName>
    </submittedName>
</protein>
<evidence type="ECO:0000256" key="1">
    <source>
        <dbReference type="SAM" id="Phobius"/>
    </source>
</evidence>
<feature type="transmembrane region" description="Helical" evidence="1">
    <location>
        <begin position="5"/>
        <end position="24"/>
    </location>
</feature>
<organism evidence="2 3">
    <name type="scientific">Candidatus Nomurabacteria bacterium RIFCSPHIGHO2_02_FULL_42_24</name>
    <dbReference type="NCBI Taxonomy" id="1801757"/>
    <lineage>
        <taxon>Bacteria</taxon>
        <taxon>Candidatus Nomuraibacteriota</taxon>
    </lineage>
</organism>
<dbReference type="AlphaFoldDB" id="A0A1F6WJS8"/>
<accession>A0A1F6WJS8</accession>
<keyword evidence="1" id="KW-1133">Transmembrane helix</keyword>
<evidence type="ECO:0000313" key="3">
    <source>
        <dbReference type="Proteomes" id="UP000179880"/>
    </source>
</evidence>
<sequence length="187" mass="20939">MTPKILKWVLVAAIIIVLNLFFNYTAALVYDEPLQDTFCKREQVTIPPETQEQCLATGGGWTATTSYDKENFYKSQSVVRPAPAGDLKAPEGYCDLDYTCRQSLESATKVYNRDIFVILVVAGIISLLIGFFIKYQVVSIGLSLGGILSLIIASMRYWSDMDDWLRVAVLAVALCILIWLGIKKIRE</sequence>
<dbReference type="EMBL" id="MFUH01000011">
    <property type="protein sequence ID" value="OGI82149.1"/>
    <property type="molecule type" value="Genomic_DNA"/>
</dbReference>
<feature type="transmembrane region" description="Helical" evidence="1">
    <location>
        <begin position="164"/>
        <end position="182"/>
    </location>
</feature>
<reference evidence="2 3" key="1">
    <citation type="journal article" date="2016" name="Nat. Commun.">
        <title>Thousands of microbial genomes shed light on interconnected biogeochemical processes in an aquifer system.</title>
        <authorList>
            <person name="Anantharaman K."/>
            <person name="Brown C.T."/>
            <person name="Hug L.A."/>
            <person name="Sharon I."/>
            <person name="Castelle C.J."/>
            <person name="Probst A.J."/>
            <person name="Thomas B.C."/>
            <person name="Singh A."/>
            <person name="Wilkins M.J."/>
            <person name="Karaoz U."/>
            <person name="Brodie E.L."/>
            <person name="Williams K.H."/>
            <person name="Hubbard S.S."/>
            <person name="Banfield J.F."/>
        </authorList>
    </citation>
    <scope>NUCLEOTIDE SEQUENCE [LARGE SCALE GENOMIC DNA]</scope>
</reference>
<keyword evidence="1" id="KW-0812">Transmembrane</keyword>
<comment type="caution">
    <text evidence="2">The sequence shown here is derived from an EMBL/GenBank/DDBJ whole genome shotgun (WGS) entry which is preliminary data.</text>
</comment>
<proteinExistence type="predicted"/>
<feature type="transmembrane region" description="Helical" evidence="1">
    <location>
        <begin position="140"/>
        <end position="158"/>
    </location>
</feature>